<keyword evidence="2 4" id="KW-0560">Oxidoreductase</keyword>
<dbReference type="CDD" id="cd12156">
    <property type="entry name" value="HPPR"/>
    <property type="match status" value="1"/>
</dbReference>
<name>A0A7W7YLU4_9BACT</name>
<evidence type="ECO:0000313" key="7">
    <source>
        <dbReference type="EMBL" id="MBB5038590.1"/>
    </source>
</evidence>
<dbReference type="GO" id="GO:0005829">
    <property type="term" value="C:cytosol"/>
    <property type="evidence" value="ECO:0007669"/>
    <property type="project" value="TreeGrafter"/>
</dbReference>
<evidence type="ECO:0000256" key="3">
    <source>
        <dbReference type="ARBA" id="ARBA00023027"/>
    </source>
</evidence>
<dbReference type="Proteomes" id="UP000534294">
    <property type="component" value="Unassembled WGS sequence"/>
</dbReference>
<evidence type="ECO:0000256" key="2">
    <source>
        <dbReference type="ARBA" id="ARBA00023002"/>
    </source>
</evidence>
<keyword evidence="1" id="KW-0521">NADP</keyword>
<gene>
    <name evidence="7" type="ORF">HNQ64_002853</name>
</gene>
<reference evidence="7 8" key="1">
    <citation type="submission" date="2020-08" db="EMBL/GenBank/DDBJ databases">
        <title>Genomic Encyclopedia of Type Strains, Phase IV (KMG-IV): sequencing the most valuable type-strain genomes for metagenomic binning, comparative biology and taxonomic classification.</title>
        <authorList>
            <person name="Goeker M."/>
        </authorList>
    </citation>
    <scope>NUCLEOTIDE SEQUENCE [LARGE SCALE GENOMIC DNA]</scope>
    <source>
        <strain evidence="7 8">DSM 12251</strain>
    </source>
</reference>
<dbReference type="InterPro" id="IPR036291">
    <property type="entry name" value="NAD(P)-bd_dom_sf"/>
</dbReference>
<dbReference type="Pfam" id="PF00389">
    <property type="entry name" value="2-Hacid_dh"/>
    <property type="match status" value="1"/>
</dbReference>
<dbReference type="RefSeq" id="WP_184209554.1">
    <property type="nucleotide sequence ID" value="NZ_JACHIF010000005.1"/>
</dbReference>
<dbReference type="SUPFAM" id="SSF51735">
    <property type="entry name" value="NAD(P)-binding Rossmann-fold domains"/>
    <property type="match status" value="1"/>
</dbReference>
<proteinExistence type="inferred from homology"/>
<dbReference type="GO" id="GO:0051287">
    <property type="term" value="F:NAD binding"/>
    <property type="evidence" value="ECO:0007669"/>
    <property type="project" value="InterPro"/>
</dbReference>
<feature type="domain" description="D-isomer specific 2-hydroxyacid dehydrogenase catalytic" evidence="5">
    <location>
        <begin position="28"/>
        <end position="311"/>
    </location>
</feature>
<dbReference type="Pfam" id="PF02826">
    <property type="entry name" value="2-Hacid_dh_C"/>
    <property type="match status" value="1"/>
</dbReference>
<keyword evidence="3" id="KW-0520">NAD</keyword>
<dbReference type="Gene3D" id="3.40.50.720">
    <property type="entry name" value="NAD(P)-binding Rossmann-like Domain"/>
    <property type="match status" value="2"/>
</dbReference>
<evidence type="ECO:0000256" key="1">
    <source>
        <dbReference type="ARBA" id="ARBA00022857"/>
    </source>
</evidence>
<dbReference type="InterPro" id="IPR006140">
    <property type="entry name" value="D-isomer_DH_NAD-bd"/>
</dbReference>
<evidence type="ECO:0000313" key="8">
    <source>
        <dbReference type="Proteomes" id="UP000534294"/>
    </source>
</evidence>
<evidence type="ECO:0000256" key="4">
    <source>
        <dbReference type="RuleBase" id="RU003719"/>
    </source>
</evidence>
<dbReference type="InterPro" id="IPR050223">
    <property type="entry name" value="D-isomer_2-hydroxyacid_DH"/>
</dbReference>
<accession>A0A7W7YLU4</accession>
<comment type="similarity">
    <text evidence="4">Belongs to the D-isomer specific 2-hydroxyacid dehydrogenase family.</text>
</comment>
<keyword evidence="8" id="KW-1185">Reference proteome</keyword>
<evidence type="ECO:0000259" key="6">
    <source>
        <dbReference type="Pfam" id="PF02826"/>
    </source>
</evidence>
<comment type="caution">
    <text evidence="7">The sequence shown here is derived from an EMBL/GenBank/DDBJ whole genome shotgun (WGS) entry which is preliminary data.</text>
</comment>
<dbReference type="AlphaFoldDB" id="A0A7W7YLU4"/>
<dbReference type="PANTHER" id="PTHR10996">
    <property type="entry name" value="2-HYDROXYACID DEHYDROGENASE-RELATED"/>
    <property type="match status" value="1"/>
</dbReference>
<sequence>MSLPAVLLLAPLPEFLLQPLRQVCTCHDYFHAADPAALLAEVGPEIRAIAMGGGSLAPISLLQQLPALEILSVFGVGYDGVPLAYCQERGLRVTNTPDVLTDDVADIAMALVLMTSRRLGEAERFARAGQWPQGSFPLAHALRGKRAGIVGLGRIGKAIAQRLSAHGLSISYYGRHAQAVDYRFEPNLHALAAEVDFLIVACPGGEGTRHLIDASVLAALGASGTLINIARGSIVDEVALISALEQGTIRTAGLDVFENEPHLPPALCQHEKVVLLPHLGSGTHEARLAMAQLCVGNLAAHFAGQPLLTPVI</sequence>
<dbReference type="PANTHER" id="PTHR10996:SF178">
    <property type="entry name" value="2-HYDROXYACID DEHYDROGENASE YGL185C-RELATED"/>
    <property type="match status" value="1"/>
</dbReference>
<dbReference type="FunFam" id="3.40.50.720:FF:000213">
    <property type="entry name" value="Putative 2-hydroxyacid dehydrogenase"/>
    <property type="match status" value="1"/>
</dbReference>
<protein>
    <submittedName>
        <fullName evidence="7">Lactate dehydrogenase-like 2-hydroxyacid dehydrogenase</fullName>
    </submittedName>
</protein>
<evidence type="ECO:0000259" key="5">
    <source>
        <dbReference type="Pfam" id="PF00389"/>
    </source>
</evidence>
<dbReference type="GO" id="GO:0030267">
    <property type="term" value="F:glyoxylate reductase (NADPH) activity"/>
    <property type="evidence" value="ECO:0007669"/>
    <property type="project" value="TreeGrafter"/>
</dbReference>
<feature type="domain" description="D-isomer specific 2-hydroxyacid dehydrogenase NAD-binding" evidence="6">
    <location>
        <begin position="109"/>
        <end position="280"/>
    </location>
</feature>
<dbReference type="InterPro" id="IPR006139">
    <property type="entry name" value="D-isomer_2_OHA_DH_cat_dom"/>
</dbReference>
<dbReference type="EMBL" id="JACHIF010000005">
    <property type="protein sequence ID" value="MBB5038590.1"/>
    <property type="molecule type" value="Genomic_DNA"/>
</dbReference>
<organism evidence="7 8">
    <name type="scientific">Prosthecobacter dejongeii</name>
    <dbReference type="NCBI Taxonomy" id="48465"/>
    <lineage>
        <taxon>Bacteria</taxon>
        <taxon>Pseudomonadati</taxon>
        <taxon>Verrucomicrobiota</taxon>
        <taxon>Verrucomicrobiia</taxon>
        <taxon>Verrucomicrobiales</taxon>
        <taxon>Verrucomicrobiaceae</taxon>
        <taxon>Prosthecobacter</taxon>
    </lineage>
</organism>
<dbReference type="GO" id="GO:0016618">
    <property type="term" value="F:hydroxypyruvate reductase [NAD(P)H] activity"/>
    <property type="evidence" value="ECO:0007669"/>
    <property type="project" value="TreeGrafter"/>
</dbReference>
<dbReference type="SUPFAM" id="SSF52283">
    <property type="entry name" value="Formate/glycerate dehydrogenase catalytic domain-like"/>
    <property type="match status" value="1"/>
</dbReference>